<dbReference type="InterPro" id="IPR036890">
    <property type="entry name" value="HATPase_C_sf"/>
</dbReference>
<keyword evidence="7" id="KW-0902">Two-component regulatory system</keyword>
<dbReference type="SUPFAM" id="SSF52172">
    <property type="entry name" value="CheY-like"/>
    <property type="match status" value="1"/>
</dbReference>
<keyword evidence="6" id="KW-0418">Kinase</keyword>
<dbReference type="RefSeq" id="WP_169412635.1">
    <property type="nucleotide sequence ID" value="NZ_JAAXKZ010000029.1"/>
</dbReference>
<dbReference type="Gene3D" id="3.30.450.20">
    <property type="entry name" value="PAS domain"/>
    <property type="match status" value="2"/>
</dbReference>
<accession>A0A848DHN6</accession>
<keyword evidence="4 8" id="KW-0597">Phosphoprotein</keyword>
<dbReference type="Gene3D" id="1.10.287.130">
    <property type="match status" value="1"/>
</dbReference>
<dbReference type="Pfam" id="PF00072">
    <property type="entry name" value="Response_reg"/>
    <property type="match status" value="1"/>
</dbReference>
<proteinExistence type="predicted"/>
<comment type="catalytic activity">
    <reaction evidence="1">
        <text>ATP + protein L-histidine = ADP + protein N-phospho-L-histidine.</text>
        <dbReference type="EC" id="2.7.13.3"/>
    </reaction>
</comment>
<dbReference type="CDD" id="cd00130">
    <property type="entry name" value="PAS"/>
    <property type="match status" value="1"/>
</dbReference>
<protein>
    <recommendedName>
        <fullName evidence="3">histidine kinase</fullName>
        <ecNumber evidence="3">2.7.13.3</ecNumber>
    </recommendedName>
</protein>
<dbReference type="InterPro" id="IPR013656">
    <property type="entry name" value="PAS_4"/>
</dbReference>
<dbReference type="InterPro" id="IPR035965">
    <property type="entry name" value="PAS-like_dom_sf"/>
</dbReference>
<evidence type="ECO:0000256" key="4">
    <source>
        <dbReference type="ARBA" id="ARBA00022553"/>
    </source>
</evidence>
<dbReference type="PROSITE" id="PS50110">
    <property type="entry name" value="RESPONSE_REGULATORY"/>
    <property type="match status" value="1"/>
</dbReference>
<dbReference type="InterPro" id="IPR001789">
    <property type="entry name" value="Sig_transdc_resp-reg_receiver"/>
</dbReference>
<evidence type="ECO:0000313" key="13">
    <source>
        <dbReference type="Proteomes" id="UP000586918"/>
    </source>
</evidence>
<dbReference type="PANTHER" id="PTHR43047">
    <property type="entry name" value="TWO-COMPONENT HISTIDINE PROTEIN KINASE"/>
    <property type="match status" value="1"/>
</dbReference>
<dbReference type="Pfam" id="PF08448">
    <property type="entry name" value="PAS_4"/>
    <property type="match status" value="1"/>
</dbReference>
<dbReference type="AlphaFoldDB" id="A0A848DHN6"/>
<dbReference type="InterPro" id="IPR004358">
    <property type="entry name" value="Sig_transdc_His_kin-like_C"/>
</dbReference>
<evidence type="ECO:0000256" key="2">
    <source>
        <dbReference type="ARBA" id="ARBA00004236"/>
    </source>
</evidence>
<evidence type="ECO:0000256" key="3">
    <source>
        <dbReference type="ARBA" id="ARBA00012438"/>
    </source>
</evidence>
<dbReference type="EMBL" id="JAAXKZ010000029">
    <property type="protein sequence ID" value="NMH92004.1"/>
    <property type="molecule type" value="Genomic_DNA"/>
</dbReference>
<feature type="domain" description="Histidine kinase" evidence="10">
    <location>
        <begin position="271"/>
        <end position="489"/>
    </location>
</feature>
<reference evidence="12 13" key="1">
    <citation type="submission" date="2020-04" db="EMBL/GenBank/DDBJ databases">
        <authorList>
            <person name="Klaysubun C."/>
            <person name="Duangmal K."/>
            <person name="Lipun K."/>
        </authorList>
    </citation>
    <scope>NUCLEOTIDE SEQUENCE [LARGE SCALE GENOMIC DNA]</scope>
    <source>
        <strain evidence="12 13">DSM 45300</strain>
    </source>
</reference>
<evidence type="ECO:0000256" key="7">
    <source>
        <dbReference type="ARBA" id="ARBA00023012"/>
    </source>
</evidence>
<dbReference type="GO" id="GO:0000155">
    <property type="term" value="F:phosphorelay sensor kinase activity"/>
    <property type="evidence" value="ECO:0007669"/>
    <property type="project" value="InterPro"/>
</dbReference>
<comment type="subcellular location">
    <subcellularLocation>
        <location evidence="2">Cell membrane</location>
    </subcellularLocation>
</comment>
<dbReference type="Gene3D" id="3.30.565.10">
    <property type="entry name" value="Histidine kinase-like ATPase, C-terminal domain"/>
    <property type="match status" value="1"/>
</dbReference>
<dbReference type="InterPro" id="IPR003594">
    <property type="entry name" value="HATPase_dom"/>
</dbReference>
<evidence type="ECO:0000259" key="11">
    <source>
        <dbReference type="PROSITE" id="PS50110"/>
    </source>
</evidence>
<dbReference type="InterPro" id="IPR036097">
    <property type="entry name" value="HisK_dim/P_sf"/>
</dbReference>
<dbReference type="SUPFAM" id="SSF55785">
    <property type="entry name" value="PYP-like sensor domain (PAS domain)"/>
    <property type="match status" value="2"/>
</dbReference>
<dbReference type="Gene3D" id="3.40.50.2300">
    <property type="match status" value="1"/>
</dbReference>
<comment type="caution">
    <text evidence="12">The sequence shown here is derived from an EMBL/GenBank/DDBJ whole genome shotgun (WGS) entry which is preliminary data.</text>
</comment>
<dbReference type="GO" id="GO:0005886">
    <property type="term" value="C:plasma membrane"/>
    <property type="evidence" value="ECO:0007669"/>
    <property type="project" value="UniProtKB-SubCell"/>
</dbReference>
<evidence type="ECO:0000256" key="9">
    <source>
        <dbReference type="SAM" id="Coils"/>
    </source>
</evidence>
<dbReference type="PANTHER" id="PTHR43047:SF72">
    <property type="entry name" value="OSMOSENSING HISTIDINE PROTEIN KINASE SLN1"/>
    <property type="match status" value="1"/>
</dbReference>
<feature type="modified residue" description="4-aspartylphosphate" evidence="8">
    <location>
        <position position="565"/>
    </location>
</feature>
<dbReference type="PROSITE" id="PS50109">
    <property type="entry name" value="HIS_KIN"/>
    <property type="match status" value="1"/>
</dbReference>
<dbReference type="NCBIfam" id="TIGR00229">
    <property type="entry name" value="sensory_box"/>
    <property type="match status" value="1"/>
</dbReference>
<evidence type="ECO:0000256" key="1">
    <source>
        <dbReference type="ARBA" id="ARBA00000085"/>
    </source>
</evidence>
<dbReference type="Pfam" id="PF00512">
    <property type="entry name" value="HisKA"/>
    <property type="match status" value="1"/>
</dbReference>
<dbReference type="SUPFAM" id="SSF55874">
    <property type="entry name" value="ATPase domain of HSP90 chaperone/DNA topoisomerase II/histidine kinase"/>
    <property type="match status" value="1"/>
</dbReference>
<dbReference type="GO" id="GO:0009927">
    <property type="term" value="F:histidine phosphotransfer kinase activity"/>
    <property type="evidence" value="ECO:0007669"/>
    <property type="project" value="TreeGrafter"/>
</dbReference>
<dbReference type="InterPro" id="IPR003661">
    <property type="entry name" value="HisK_dim/P_dom"/>
</dbReference>
<dbReference type="InterPro" id="IPR011006">
    <property type="entry name" value="CheY-like_superfamily"/>
</dbReference>
<keyword evidence="13" id="KW-1185">Reference proteome</keyword>
<dbReference type="SMART" id="SM00388">
    <property type="entry name" value="HisKA"/>
    <property type="match status" value="1"/>
</dbReference>
<evidence type="ECO:0000256" key="8">
    <source>
        <dbReference type="PROSITE-ProRule" id="PRU00169"/>
    </source>
</evidence>
<dbReference type="Proteomes" id="UP000586918">
    <property type="component" value="Unassembled WGS sequence"/>
</dbReference>
<dbReference type="SMART" id="SM00448">
    <property type="entry name" value="REC"/>
    <property type="match status" value="1"/>
</dbReference>
<gene>
    <name evidence="12" type="ORF">HF519_10560</name>
</gene>
<keyword evidence="9" id="KW-0175">Coiled coil</keyword>
<dbReference type="SMART" id="SM00387">
    <property type="entry name" value="HATPase_c"/>
    <property type="match status" value="1"/>
</dbReference>
<dbReference type="EC" id="2.7.13.3" evidence="3"/>
<feature type="domain" description="Response regulatory" evidence="11">
    <location>
        <begin position="515"/>
        <end position="632"/>
    </location>
</feature>
<dbReference type="InterPro" id="IPR000014">
    <property type="entry name" value="PAS"/>
</dbReference>
<dbReference type="CDD" id="cd00082">
    <property type="entry name" value="HisKA"/>
    <property type="match status" value="1"/>
</dbReference>
<dbReference type="InterPro" id="IPR005467">
    <property type="entry name" value="His_kinase_dom"/>
</dbReference>
<keyword evidence="5" id="KW-0808">Transferase</keyword>
<dbReference type="Pfam" id="PF02518">
    <property type="entry name" value="HATPase_c"/>
    <property type="match status" value="1"/>
</dbReference>
<sequence length="641" mass="69754">MPTRDRPTPHCAFEAAFAAAPIPGAIAETGGEHRLVAVNRAFAALLGYRTADLVGIRLAEVVAASDVAALRRCLVALGRDESQIGPRTMRWIRADGGAVAADTRFDGSSTGQAIVFLEGGADAGSPGDVRDTRKLLQDIIDGVPALVFIKDLQDRYILANRRTRQLFGGECVGLTDQDIATIEEAQQFRRHDAEALAAGEPREFEEWALHNGEQHTYYSLKFPLLDRQNRPYALCGVSTDITALKRAETAAREARDEAERANRAKSEFLSRVSHELRTPLHSILGYCQLLQVEGLGLDIPATAGRMARAGHHLLELINDLLEVSRIEQGQDRIRLEPVHACDPVSEAVDIVRPLAAARDIEFAVNLHGGIHEFVSADRRRLHQVLLNLMSNGINYNRPGGEVRVSFRRVAVDRLRFLVSDTGSGIHRQDFERVFMPFERMNGQDQHPEGAGLGLAVSKALIEAMGGTIGIESSQTGRGTTLFVELQLVAAPANAHEIVFGARQEEAIGRTPLRGRILYIEDHAANFELIEQALGRAADLTLVPAACGEIGLTLARELVPDLILLDLHLPDLPGETVLVRLKEDPHTAHIPVVVLSADATPSQITRARAAGAEEYLTKPLDLVQFVRAVATALGGGPEEKAY</sequence>
<dbReference type="SMART" id="SM00091">
    <property type="entry name" value="PAS"/>
    <property type="match status" value="2"/>
</dbReference>
<dbReference type="SUPFAM" id="SSF47384">
    <property type="entry name" value="Homodimeric domain of signal transducing histidine kinase"/>
    <property type="match status" value="1"/>
</dbReference>
<organism evidence="12 13">
    <name type="scientific">Pseudonocardia bannensis</name>
    <dbReference type="NCBI Taxonomy" id="630973"/>
    <lineage>
        <taxon>Bacteria</taxon>
        <taxon>Bacillati</taxon>
        <taxon>Actinomycetota</taxon>
        <taxon>Actinomycetes</taxon>
        <taxon>Pseudonocardiales</taxon>
        <taxon>Pseudonocardiaceae</taxon>
        <taxon>Pseudonocardia</taxon>
    </lineage>
</organism>
<dbReference type="Pfam" id="PF13188">
    <property type="entry name" value="PAS_8"/>
    <property type="match status" value="1"/>
</dbReference>
<name>A0A848DHN6_9PSEU</name>
<dbReference type="PRINTS" id="PR00344">
    <property type="entry name" value="BCTRLSENSOR"/>
</dbReference>
<evidence type="ECO:0000313" key="12">
    <source>
        <dbReference type="EMBL" id="NMH92004.1"/>
    </source>
</evidence>
<evidence type="ECO:0000256" key="6">
    <source>
        <dbReference type="ARBA" id="ARBA00022777"/>
    </source>
</evidence>
<evidence type="ECO:0000256" key="5">
    <source>
        <dbReference type="ARBA" id="ARBA00022679"/>
    </source>
</evidence>
<evidence type="ECO:0000259" key="10">
    <source>
        <dbReference type="PROSITE" id="PS50109"/>
    </source>
</evidence>
<feature type="coiled-coil region" evidence="9">
    <location>
        <begin position="241"/>
        <end position="271"/>
    </location>
</feature>